<keyword evidence="5 13" id="KW-0732">Signal</keyword>
<evidence type="ECO:0000256" key="11">
    <source>
        <dbReference type="SAM" id="MobiDB-lite"/>
    </source>
</evidence>
<dbReference type="SUPFAM" id="SSF57184">
    <property type="entry name" value="Growth factor receptor domain"/>
    <property type="match status" value="1"/>
</dbReference>
<evidence type="ECO:0000256" key="9">
    <source>
        <dbReference type="ARBA" id="ARBA00023136"/>
    </source>
</evidence>
<feature type="non-terminal residue" evidence="15">
    <location>
        <position position="1"/>
    </location>
</feature>
<name>A0A7K4LIB7_9AVES</name>
<feature type="signal peptide" evidence="13">
    <location>
        <begin position="1"/>
        <end position="24"/>
    </location>
</feature>
<keyword evidence="6" id="KW-0430">Lectin</keyword>
<evidence type="ECO:0000256" key="12">
    <source>
        <dbReference type="SAM" id="Phobius"/>
    </source>
</evidence>
<dbReference type="GO" id="GO:0030246">
    <property type="term" value="F:carbohydrate binding"/>
    <property type="evidence" value="ECO:0007669"/>
    <property type="project" value="UniProtKB-KW"/>
</dbReference>
<comment type="subcellular location">
    <subcellularLocation>
        <location evidence="1">Membrane</location>
        <topology evidence="1">Single-pass type I membrane protein</topology>
    </subcellularLocation>
</comment>
<keyword evidence="7" id="KW-0677">Repeat</keyword>
<evidence type="ECO:0000256" key="2">
    <source>
        <dbReference type="ARBA" id="ARBA00022536"/>
    </source>
</evidence>
<evidence type="ECO:0000256" key="7">
    <source>
        <dbReference type="ARBA" id="ARBA00022737"/>
    </source>
</evidence>
<feature type="chain" id="PRO_5029544898" evidence="13">
    <location>
        <begin position="25"/>
        <end position="534"/>
    </location>
</feature>
<sequence>LPSPLLPPLLPLLLLLAPAPLSGASERAEVLCAGTACYTLHRDRLAWSGAQKKCQDNGGNLAAIRSPEEARHVQELLGRSPAGTSWQGNVWIGLSLEKGKCVQAHDPLRGFSWVGGGEAGNYSAWLAEPHTTCLSHRCGSLQPAGPSSAGGWADRPCKPPLPGYVCKFSFQGMCGPLALAGPGTVSYSTPFGVESRALSAAPFGTLAQVACGAGGQQPHFVLCKERRPAGGFAWHQRGPLCAVSCAHRNGGCAQRCLEAEAGAPLRCACRPGFTLAPDLVSCVPHNVCEPNPCEGTCRPGPNGSVECGCSPGFALAPDGRRCLDVDECLARPCQPECHDVPGSAACPLLCINVPGSFRCACPSGFAITPDGTACLPVHPAVNGTRAPAPDALTEHPLGSSAQPTPTSTTTSTTTSSSIASTIISTATSSATTSSTSAPRTSSTSTSTSAASTTTSVGPRSALDAEHAADGPKLLLYYILGSLVAILLLMAFALALLAYRRRKAKEEKRQAKSAADDYCWVPEQAEGGGAGGGFR</sequence>
<dbReference type="SMART" id="SM00034">
    <property type="entry name" value="CLECT"/>
    <property type="match status" value="1"/>
</dbReference>
<evidence type="ECO:0000256" key="4">
    <source>
        <dbReference type="ARBA" id="ARBA00022692"/>
    </source>
</evidence>
<feature type="transmembrane region" description="Helical" evidence="12">
    <location>
        <begin position="474"/>
        <end position="498"/>
    </location>
</feature>
<evidence type="ECO:0000313" key="16">
    <source>
        <dbReference type="Proteomes" id="UP000534426"/>
    </source>
</evidence>
<feature type="non-terminal residue" evidence="15">
    <location>
        <position position="534"/>
    </location>
</feature>
<dbReference type="Gene3D" id="3.10.100.10">
    <property type="entry name" value="Mannose-Binding Protein A, subunit A"/>
    <property type="match status" value="1"/>
</dbReference>
<dbReference type="InterPro" id="IPR016187">
    <property type="entry name" value="CTDL_fold"/>
</dbReference>
<keyword evidence="8 12" id="KW-1133">Transmembrane helix</keyword>
<evidence type="ECO:0000256" key="6">
    <source>
        <dbReference type="ARBA" id="ARBA00022734"/>
    </source>
</evidence>
<keyword evidence="4 12" id="KW-0812">Transmembrane</keyword>
<protein>
    <submittedName>
        <fullName evidence="15">C1QR1 protein</fullName>
    </submittedName>
</protein>
<dbReference type="AlphaFoldDB" id="A0A7K4LIB7"/>
<dbReference type="Pfam" id="PF00059">
    <property type="entry name" value="Lectin_C"/>
    <property type="match status" value="1"/>
</dbReference>
<organism evidence="15 16">
    <name type="scientific">Crypturellus undulatus</name>
    <dbReference type="NCBI Taxonomy" id="48396"/>
    <lineage>
        <taxon>Eukaryota</taxon>
        <taxon>Metazoa</taxon>
        <taxon>Chordata</taxon>
        <taxon>Craniata</taxon>
        <taxon>Vertebrata</taxon>
        <taxon>Euteleostomi</taxon>
        <taxon>Archelosauria</taxon>
        <taxon>Archosauria</taxon>
        <taxon>Dinosauria</taxon>
        <taxon>Saurischia</taxon>
        <taxon>Theropoda</taxon>
        <taxon>Coelurosauria</taxon>
        <taxon>Aves</taxon>
        <taxon>Palaeognathae</taxon>
        <taxon>Tinamiformes</taxon>
        <taxon>Tinamidae</taxon>
        <taxon>Crypturellus</taxon>
    </lineage>
</organism>
<feature type="domain" description="C-type lectin" evidence="14">
    <location>
        <begin position="33"/>
        <end position="157"/>
    </location>
</feature>
<evidence type="ECO:0000259" key="14">
    <source>
        <dbReference type="PROSITE" id="PS50041"/>
    </source>
</evidence>
<dbReference type="InterPro" id="IPR051505">
    <property type="entry name" value="C-type_lectin_domain"/>
</dbReference>
<evidence type="ECO:0000256" key="8">
    <source>
        <dbReference type="ARBA" id="ARBA00022989"/>
    </source>
</evidence>
<dbReference type="InterPro" id="IPR000742">
    <property type="entry name" value="EGF"/>
</dbReference>
<comment type="caution">
    <text evidence="15">The sequence shown here is derived from an EMBL/GenBank/DDBJ whole genome shotgun (WGS) entry which is preliminary data.</text>
</comment>
<dbReference type="GO" id="GO:0016020">
    <property type="term" value="C:membrane"/>
    <property type="evidence" value="ECO:0007669"/>
    <property type="project" value="UniProtKB-SubCell"/>
</dbReference>
<dbReference type="GO" id="GO:0005509">
    <property type="term" value="F:calcium ion binding"/>
    <property type="evidence" value="ECO:0007669"/>
    <property type="project" value="InterPro"/>
</dbReference>
<evidence type="ECO:0000256" key="13">
    <source>
        <dbReference type="SAM" id="SignalP"/>
    </source>
</evidence>
<gene>
    <name evidence="15" type="primary">Cd93</name>
    <name evidence="15" type="ORF">CRYUND_R09812</name>
</gene>
<keyword evidence="16" id="KW-1185">Reference proteome</keyword>
<dbReference type="InterPro" id="IPR001881">
    <property type="entry name" value="EGF-like_Ca-bd_dom"/>
</dbReference>
<feature type="region of interest" description="Disordered" evidence="11">
    <location>
        <begin position="429"/>
        <end position="459"/>
    </location>
</feature>
<evidence type="ECO:0000256" key="1">
    <source>
        <dbReference type="ARBA" id="ARBA00004479"/>
    </source>
</evidence>
<dbReference type="PANTHER" id="PTHR14789:SF8">
    <property type="entry name" value="C-TYPE LECTIN DOMAIN FAMILY 14 MEMBER A PRECURSOR-RELATED"/>
    <property type="match status" value="1"/>
</dbReference>
<keyword evidence="9 12" id="KW-0472">Membrane</keyword>
<dbReference type="InterPro" id="IPR026823">
    <property type="entry name" value="cEGF"/>
</dbReference>
<evidence type="ECO:0000256" key="10">
    <source>
        <dbReference type="ARBA" id="ARBA00023157"/>
    </source>
</evidence>
<evidence type="ECO:0000256" key="5">
    <source>
        <dbReference type="ARBA" id="ARBA00022729"/>
    </source>
</evidence>
<dbReference type="PANTHER" id="PTHR14789">
    <property type="entry name" value="CHONDROLECTIN VARIANT CHODLFDELTAE"/>
    <property type="match status" value="1"/>
</dbReference>
<dbReference type="CDD" id="cd00054">
    <property type="entry name" value="EGF_CA"/>
    <property type="match status" value="1"/>
</dbReference>
<dbReference type="PROSITE" id="PS01186">
    <property type="entry name" value="EGF_2"/>
    <property type="match status" value="1"/>
</dbReference>
<dbReference type="EMBL" id="VWPW01014068">
    <property type="protein sequence ID" value="NWJ03970.1"/>
    <property type="molecule type" value="Genomic_DNA"/>
</dbReference>
<keyword evidence="10" id="KW-1015">Disulfide bond</keyword>
<feature type="compositionally biased region" description="Low complexity" evidence="11">
    <location>
        <begin position="429"/>
        <end position="455"/>
    </location>
</feature>
<dbReference type="PROSITE" id="PS50041">
    <property type="entry name" value="C_TYPE_LECTIN_2"/>
    <property type="match status" value="1"/>
</dbReference>
<dbReference type="InterPro" id="IPR016186">
    <property type="entry name" value="C-type_lectin-like/link_sf"/>
</dbReference>
<dbReference type="SMART" id="SM00179">
    <property type="entry name" value="EGF_CA"/>
    <property type="match status" value="2"/>
</dbReference>
<dbReference type="SMART" id="SM00181">
    <property type="entry name" value="EGF"/>
    <property type="match status" value="3"/>
</dbReference>
<dbReference type="InterPro" id="IPR018378">
    <property type="entry name" value="C-type_lectin_CS"/>
</dbReference>
<dbReference type="InterPro" id="IPR009030">
    <property type="entry name" value="Growth_fac_rcpt_cys_sf"/>
</dbReference>
<evidence type="ECO:0000313" key="15">
    <source>
        <dbReference type="EMBL" id="NWJ03970.1"/>
    </source>
</evidence>
<accession>A0A7K4LIB7</accession>
<feature type="region of interest" description="Disordered" evidence="11">
    <location>
        <begin position="385"/>
        <end position="417"/>
    </location>
</feature>
<evidence type="ECO:0000256" key="3">
    <source>
        <dbReference type="ARBA" id="ARBA00022553"/>
    </source>
</evidence>
<keyword evidence="3" id="KW-0597">Phosphoprotein</keyword>
<dbReference type="Proteomes" id="UP000534426">
    <property type="component" value="Unassembled WGS sequence"/>
</dbReference>
<reference evidence="15 16" key="1">
    <citation type="submission" date="2019-09" db="EMBL/GenBank/DDBJ databases">
        <title>Bird 10,000 Genomes (B10K) Project - Family phase.</title>
        <authorList>
            <person name="Zhang G."/>
        </authorList>
    </citation>
    <scope>NUCLEOTIDE SEQUENCE [LARGE SCALE GENOMIC DNA]</scope>
    <source>
        <strain evidence="15">B10K-MSB-37135</strain>
        <tissue evidence="15">Heart</tissue>
    </source>
</reference>
<dbReference type="SUPFAM" id="SSF56436">
    <property type="entry name" value="C-type lectin-like"/>
    <property type="match status" value="1"/>
</dbReference>
<dbReference type="Gene3D" id="2.10.25.10">
    <property type="entry name" value="Laminin"/>
    <property type="match status" value="3"/>
</dbReference>
<dbReference type="Pfam" id="PF12662">
    <property type="entry name" value="cEGF"/>
    <property type="match status" value="1"/>
</dbReference>
<dbReference type="PROSITE" id="PS00615">
    <property type="entry name" value="C_TYPE_LECTIN_1"/>
    <property type="match status" value="1"/>
</dbReference>
<dbReference type="InterPro" id="IPR001304">
    <property type="entry name" value="C-type_lectin-like"/>
</dbReference>
<keyword evidence="2" id="KW-0245">EGF-like domain</keyword>
<feature type="compositionally biased region" description="Low complexity" evidence="11">
    <location>
        <begin position="399"/>
        <end position="417"/>
    </location>
</feature>
<proteinExistence type="predicted"/>